<evidence type="ECO:0000256" key="11">
    <source>
        <dbReference type="RuleBase" id="RU000304"/>
    </source>
</evidence>
<dbReference type="InterPro" id="IPR008271">
    <property type="entry name" value="Ser/Thr_kinase_AS"/>
</dbReference>
<evidence type="ECO:0000256" key="9">
    <source>
        <dbReference type="ARBA" id="ARBA00048679"/>
    </source>
</evidence>
<keyword evidence="6" id="KW-0418">Kinase</keyword>
<comment type="catalytic activity">
    <reaction evidence="9">
        <text>L-seryl-[protein] + ATP = O-phospho-L-seryl-[protein] + ADP + H(+)</text>
        <dbReference type="Rhea" id="RHEA:17989"/>
        <dbReference type="Rhea" id="RHEA-COMP:9863"/>
        <dbReference type="Rhea" id="RHEA-COMP:11604"/>
        <dbReference type="ChEBI" id="CHEBI:15378"/>
        <dbReference type="ChEBI" id="CHEBI:29999"/>
        <dbReference type="ChEBI" id="CHEBI:30616"/>
        <dbReference type="ChEBI" id="CHEBI:83421"/>
        <dbReference type="ChEBI" id="CHEBI:456216"/>
        <dbReference type="EC" id="2.7.11.1"/>
    </reaction>
</comment>
<dbReference type="PANTHER" id="PTHR22984:SF11">
    <property type="entry name" value="AURORA KINASE-RELATED"/>
    <property type="match status" value="1"/>
</dbReference>
<dbReference type="GO" id="GO:0004674">
    <property type="term" value="F:protein serine/threonine kinase activity"/>
    <property type="evidence" value="ECO:0007669"/>
    <property type="project" value="UniProtKB-KW"/>
</dbReference>
<dbReference type="SMART" id="SM00220">
    <property type="entry name" value="S_TKc"/>
    <property type="match status" value="1"/>
</dbReference>
<evidence type="ECO:0000256" key="8">
    <source>
        <dbReference type="ARBA" id="ARBA00047899"/>
    </source>
</evidence>
<evidence type="ECO:0000256" key="6">
    <source>
        <dbReference type="ARBA" id="ARBA00022777"/>
    </source>
</evidence>
<feature type="compositionally biased region" description="Polar residues" evidence="12">
    <location>
        <begin position="60"/>
        <end position="83"/>
    </location>
</feature>
<dbReference type="PROSITE" id="PS00107">
    <property type="entry name" value="PROTEIN_KINASE_ATP"/>
    <property type="match status" value="1"/>
</dbReference>
<evidence type="ECO:0000313" key="14">
    <source>
        <dbReference type="Ensembl" id="ENSCCRP00010039253.1"/>
    </source>
</evidence>
<dbReference type="InterPro" id="IPR017441">
    <property type="entry name" value="Protein_kinase_ATP_BS"/>
</dbReference>
<dbReference type="GO" id="GO:0007346">
    <property type="term" value="P:regulation of mitotic cell cycle"/>
    <property type="evidence" value="ECO:0007669"/>
    <property type="project" value="TreeGrafter"/>
</dbReference>
<keyword evidence="4" id="KW-0808">Transferase</keyword>
<reference evidence="14" key="1">
    <citation type="submission" date="2025-08" db="UniProtKB">
        <authorList>
            <consortium name="Ensembl"/>
        </authorList>
    </citation>
    <scope>IDENTIFICATION</scope>
</reference>
<name>A0A8C1JXF7_CYPCA</name>
<keyword evidence="15" id="KW-1185">Reference proteome</keyword>
<evidence type="ECO:0000256" key="2">
    <source>
        <dbReference type="ARBA" id="ARBA00012513"/>
    </source>
</evidence>
<dbReference type="Pfam" id="PF00069">
    <property type="entry name" value="Pkinase"/>
    <property type="match status" value="1"/>
</dbReference>
<dbReference type="CDD" id="cd14005">
    <property type="entry name" value="STKc_PIM"/>
    <property type="match status" value="1"/>
</dbReference>
<dbReference type="Ensembl" id="ENSCCRT00010043112.1">
    <property type="protein sequence ID" value="ENSCCRP00010039253.1"/>
    <property type="gene ID" value="ENSCCRG00010016758.1"/>
</dbReference>
<evidence type="ECO:0000256" key="12">
    <source>
        <dbReference type="SAM" id="MobiDB-lite"/>
    </source>
</evidence>
<evidence type="ECO:0000256" key="10">
    <source>
        <dbReference type="PROSITE-ProRule" id="PRU10141"/>
    </source>
</evidence>
<accession>A0A8C1JXF7</accession>
<dbReference type="Proteomes" id="UP000694427">
    <property type="component" value="Unplaced"/>
</dbReference>
<feature type="region of interest" description="Disordered" evidence="12">
    <location>
        <begin position="1"/>
        <end position="137"/>
    </location>
</feature>
<dbReference type="GO" id="GO:0005524">
    <property type="term" value="F:ATP binding"/>
    <property type="evidence" value="ECO:0007669"/>
    <property type="project" value="UniProtKB-UniRule"/>
</dbReference>
<proteinExistence type="inferred from homology"/>
<dbReference type="FunFam" id="1.10.510.10:FF:000392">
    <property type="entry name" value="Pim proto-oncogene, serine/threonine kinase,-related 152"/>
    <property type="match status" value="1"/>
</dbReference>
<keyword evidence="3 11" id="KW-0723">Serine/threonine-protein kinase</keyword>
<dbReference type="Gene3D" id="1.10.510.10">
    <property type="entry name" value="Transferase(Phosphotransferase) domain 1"/>
    <property type="match status" value="1"/>
</dbReference>
<organism evidence="14 15">
    <name type="scientific">Cyprinus carpio</name>
    <name type="common">Common carp</name>
    <dbReference type="NCBI Taxonomy" id="7962"/>
    <lineage>
        <taxon>Eukaryota</taxon>
        <taxon>Metazoa</taxon>
        <taxon>Chordata</taxon>
        <taxon>Craniata</taxon>
        <taxon>Vertebrata</taxon>
        <taxon>Euteleostomi</taxon>
        <taxon>Actinopterygii</taxon>
        <taxon>Neopterygii</taxon>
        <taxon>Teleostei</taxon>
        <taxon>Ostariophysi</taxon>
        <taxon>Cypriniformes</taxon>
        <taxon>Cyprinidae</taxon>
        <taxon>Cyprininae</taxon>
        <taxon>Cyprinus</taxon>
    </lineage>
</organism>
<dbReference type="FunFam" id="3.30.200.20:FF:000246">
    <property type="entry name" value="Pim proto-oncogene, serine/threonine kinase,-related 152"/>
    <property type="match status" value="1"/>
</dbReference>
<dbReference type="PROSITE" id="PS50011">
    <property type="entry name" value="PROTEIN_KINASE_DOM"/>
    <property type="match status" value="1"/>
</dbReference>
<dbReference type="EC" id="2.7.11.1" evidence="2"/>
<dbReference type="InterPro" id="IPR000719">
    <property type="entry name" value="Prot_kinase_dom"/>
</dbReference>
<keyword evidence="5 10" id="KW-0547">Nucleotide-binding</keyword>
<evidence type="ECO:0000256" key="7">
    <source>
        <dbReference type="ARBA" id="ARBA00022840"/>
    </source>
</evidence>
<dbReference type="AlphaFoldDB" id="A0A8C1JXF7"/>
<comment type="catalytic activity">
    <reaction evidence="8">
        <text>L-threonyl-[protein] + ATP = O-phospho-L-threonyl-[protein] + ADP + H(+)</text>
        <dbReference type="Rhea" id="RHEA:46608"/>
        <dbReference type="Rhea" id="RHEA-COMP:11060"/>
        <dbReference type="Rhea" id="RHEA-COMP:11605"/>
        <dbReference type="ChEBI" id="CHEBI:15378"/>
        <dbReference type="ChEBI" id="CHEBI:30013"/>
        <dbReference type="ChEBI" id="CHEBI:30616"/>
        <dbReference type="ChEBI" id="CHEBI:61977"/>
        <dbReference type="ChEBI" id="CHEBI:456216"/>
        <dbReference type="EC" id="2.7.11.1"/>
    </reaction>
</comment>
<feature type="compositionally biased region" description="Polar residues" evidence="12">
    <location>
        <begin position="96"/>
        <end position="107"/>
    </location>
</feature>
<dbReference type="InterPro" id="IPR011009">
    <property type="entry name" value="Kinase-like_dom_sf"/>
</dbReference>
<evidence type="ECO:0000256" key="1">
    <source>
        <dbReference type="ARBA" id="ARBA00005505"/>
    </source>
</evidence>
<protein>
    <recommendedName>
        <fullName evidence="2">non-specific serine/threonine protein kinase</fullName>
        <ecNumber evidence="2">2.7.11.1</ecNumber>
    </recommendedName>
</protein>
<evidence type="ECO:0000256" key="4">
    <source>
        <dbReference type="ARBA" id="ARBA00022679"/>
    </source>
</evidence>
<evidence type="ECO:0000313" key="15">
    <source>
        <dbReference type="Proteomes" id="UP000694427"/>
    </source>
</evidence>
<dbReference type="PANTHER" id="PTHR22984">
    <property type="entry name" value="SERINE/THREONINE-PROTEIN KINASE PIM"/>
    <property type="match status" value="1"/>
</dbReference>
<feature type="binding site" evidence="10">
    <location>
        <position position="179"/>
    </location>
    <ligand>
        <name>ATP</name>
        <dbReference type="ChEBI" id="CHEBI:30616"/>
    </ligand>
</feature>
<dbReference type="SUPFAM" id="SSF56112">
    <property type="entry name" value="Protein kinase-like (PK-like)"/>
    <property type="match status" value="1"/>
</dbReference>
<keyword evidence="7 10" id="KW-0067">ATP-binding</keyword>
<dbReference type="InterPro" id="IPR051138">
    <property type="entry name" value="PIM_Ser/Thr_kinase"/>
</dbReference>
<dbReference type="GO" id="GO:0005737">
    <property type="term" value="C:cytoplasm"/>
    <property type="evidence" value="ECO:0007669"/>
    <property type="project" value="TreeGrafter"/>
</dbReference>
<dbReference type="GO" id="GO:0043066">
    <property type="term" value="P:negative regulation of apoptotic process"/>
    <property type="evidence" value="ECO:0007669"/>
    <property type="project" value="TreeGrafter"/>
</dbReference>
<evidence type="ECO:0000259" key="13">
    <source>
        <dbReference type="PROSITE" id="PS50011"/>
    </source>
</evidence>
<feature type="domain" description="Protein kinase" evidence="13">
    <location>
        <begin position="146"/>
        <end position="402"/>
    </location>
</feature>
<dbReference type="Gene3D" id="3.30.200.20">
    <property type="entry name" value="Phosphorylase Kinase, domain 1"/>
    <property type="match status" value="1"/>
</dbReference>
<sequence>MGQKRKRSSSENVNDYDLMYEQSAPPISSSTNVAVNHLQPADPGEGNERQVRKRRKISSFAESPSRLSSDPRASSGHNVTFEDQGTAPEWQRSTEDQGSLQHKTSPVENHGLQEPRTHGPDVISTEDQQVQPPPAQDLNCDILSRYEIGKKLGEGSYGAVFEGIRLKDGLKVALKFALKTDAMEYINIPGHPTPLPLEVALTMLANKGPSIPQIVQLLEWQDQLGFYIMVLERPSPCEDLFDFLEHHGGVLSEDLARLVMWQVVQAAHTCCRRGVLHRDIKLENLLINKDTLEVKLIDFGCGDLLKTSAYETFWGTELYCPPEFEKRGKYHGKPATVWSLGVLLFELVCGDPPESKDLDIIEAGIWSKPGLSKDCCHLIQSCLQRKPNHRLGLRKIILQDWFKVLFSKMSKFLCSFYRVCCITVTMERSQISFKSQTIHLICVVFLCFRSPNKTWQGENVQ</sequence>
<reference evidence="14" key="2">
    <citation type="submission" date="2025-09" db="UniProtKB">
        <authorList>
            <consortium name="Ensembl"/>
        </authorList>
    </citation>
    <scope>IDENTIFICATION</scope>
</reference>
<comment type="similarity">
    <text evidence="1">Belongs to the protein kinase superfamily. CAMK Ser/Thr protein kinase family. PIM subfamily.</text>
</comment>
<dbReference type="PROSITE" id="PS00108">
    <property type="entry name" value="PROTEIN_KINASE_ST"/>
    <property type="match status" value="1"/>
</dbReference>
<evidence type="ECO:0000256" key="3">
    <source>
        <dbReference type="ARBA" id="ARBA00022527"/>
    </source>
</evidence>
<evidence type="ECO:0000256" key="5">
    <source>
        <dbReference type="ARBA" id="ARBA00022741"/>
    </source>
</evidence>
<feature type="compositionally biased region" description="Polar residues" evidence="12">
    <location>
        <begin position="25"/>
        <end position="34"/>
    </location>
</feature>